<evidence type="ECO:0000256" key="1">
    <source>
        <dbReference type="SAM" id="SignalP"/>
    </source>
</evidence>
<reference evidence="3 4" key="1">
    <citation type="submission" date="2015-11" db="EMBL/GenBank/DDBJ databases">
        <title>Draft Genome Sequence of the Strain BR 10423 (Rhizobium sp.) isolated from nodules of Mimosa pudica.</title>
        <authorList>
            <person name="Barauna A.C."/>
            <person name="Zilli J.E."/>
            <person name="Simoes-Araujo J.L."/>
            <person name="Reis V.M."/>
            <person name="James E.K."/>
            <person name="Reis F.B.Jr."/>
            <person name="Rouws L.F."/>
            <person name="Passos S.R."/>
            <person name="Gois S.R."/>
        </authorList>
    </citation>
    <scope>NUCLEOTIDE SEQUENCE [LARGE SCALE GENOMIC DNA]</scope>
    <source>
        <strain evidence="3 4">BR10423</strain>
    </source>
</reference>
<gene>
    <name evidence="3" type="ORF">AS026_05835</name>
</gene>
<dbReference type="PROSITE" id="PS51257">
    <property type="entry name" value="PROKAR_LIPOPROTEIN"/>
    <property type="match status" value="1"/>
</dbReference>
<comment type="caution">
    <text evidence="3">The sequence shown here is derived from an EMBL/GenBank/DDBJ whole genome shotgun (WGS) entry which is preliminary data.</text>
</comment>
<proteinExistence type="predicted"/>
<protein>
    <recommendedName>
        <fullName evidence="2">Surface antigen domain-containing protein</fullName>
    </recommendedName>
</protein>
<feature type="chain" id="PRO_5007136982" description="Surface antigen domain-containing protein" evidence="1">
    <location>
        <begin position="20"/>
        <end position="119"/>
    </location>
</feature>
<keyword evidence="4" id="KW-1185">Reference proteome</keyword>
<dbReference type="RefSeq" id="WP_018857276.1">
    <property type="nucleotide sequence ID" value="NZ_JBBNAS010000597.1"/>
</dbReference>
<organism evidence="3 4">
    <name type="scientific">Rhizobium altiplani</name>
    <dbReference type="NCBI Taxonomy" id="1864509"/>
    <lineage>
        <taxon>Bacteria</taxon>
        <taxon>Pseudomonadati</taxon>
        <taxon>Pseudomonadota</taxon>
        <taxon>Alphaproteobacteria</taxon>
        <taxon>Hyphomicrobiales</taxon>
        <taxon>Rhizobiaceae</taxon>
        <taxon>Rhizobium/Agrobacterium group</taxon>
        <taxon>Rhizobium</taxon>
    </lineage>
</organism>
<keyword evidence="1" id="KW-0732">Signal</keyword>
<sequence>MTRKNIGVMQLALAALLLAGCTKVEPLETTAIPQSSPTPAKTDQAVIADTVSRGAVGVNPLAWANPSTGSVGVIEEIGVDPESSCRAFVTTQRTLEGETRFKGLACPSGDSDWKLGPAR</sequence>
<dbReference type="Pfam" id="PF16998">
    <property type="entry name" value="17kDa_Anti_2"/>
    <property type="match status" value="1"/>
</dbReference>
<dbReference type="EMBL" id="LNCD01000078">
    <property type="protein sequence ID" value="KWV51579.1"/>
    <property type="molecule type" value="Genomic_DNA"/>
</dbReference>
<feature type="signal peptide" evidence="1">
    <location>
        <begin position="1"/>
        <end position="19"/>
    </location>
</feature>
<evidence type="ECO:0000313" key="4">
    <source>
        <dbReference type="Proteomes" id="UP000068164"/>
    </source>
</evidence>
<feature type="domain" description="Surface antigen" evidence="2">
    <location>
        <begin position="29"/>
        <end position="115"/>
    </location>
</feature>
<evidence type="ECO:0000259" key="2">
    <source>
        <dbReference type="Pfam" id="PF16998"/>
    </source>
</evidence>
<dbReference type="InterPro" id="IPR032635">
    <property type="entry name" value="Anti_2"/>
</dbReference>
<dbReference type="OrthoDB" id="7677942at2"/>
<evidence type="ECO:0000313" key="3">
    <source>
        <dbReference type="EMBL" id="KWV51579.1"/>
    </source>
</evidence>
<name>A0A109JML3_9HYPH</name>
<accession>A0A109JML3</accession>
<dbReference type="Proteomes" id="UP000068164">
    <property type="component" value="Unassembled WGS sequence"/>
</dbReference>
<dbReference type="AlphaFoldDB" id="A0A109JML3"/>